<evidence type="ECO:0000259" key="4">
    <source>
        <dbReference type="Pfam" id="PF01656"/>
    </source>
</evidence>
<dbReference type="AlphaFoldDB" id="A0AA97FJJ3"/>
<dbReference type="Pfam" id="PF01656">
    <property type="entry name" value="CbiA"/>
    <property type="match status" value="1"/>
</dbReference>
<proteinExistence type="predicted"/>
<keyword evidence="2" id="KW-0067">ATP-binding</keyword>
<evidence type="ECO:0000256" key="1">
    <source>
        <dbReference type="ARBA" id="ARBA00022741"/>
    </source>
</evidence>
<dbReference type="KEGG" id="mbet:N8K70_05995"/>
<dbReference type="PANTHER" id="PTHR43384">
    <property type="entry name" value="SEPTUM SITE-DETERMINING PROTEIN MIND HOMOLOG, CHLOROPLASTIC-RELATED"/>
    <property type="match status" value="1"/>
</dbReference>
<name>A0AA97FJJ3_9MICO</name>
<feature type="domain" description="CobQ/CobB/MinD/ParA nucleotide binding" evidence="4">
    <location>
        <begin position="135"/>
        <end position="366"/>
    </location>
</feature>
<dbReference type="GO" id="GO:0009898">
    <property type="term" value="C:cytoplasmic side of plasma membrane"/>
    <property type="evidence" value="ECO:0007669"/>
    <property type="project" value="TreeGrafter"/>
</dbReference>
<dbReference type="SUPFAM" id="SSF52540">
    <property type="entry name" value="P-loop containing nucleoside triphosphate hydrolases"/>
    <property type="match status" value="1"/>
</dbReference>
<evidence type="ECO:0000313" key="5">
    <source>
        <dbReference type="EMBL" id="WOF24220.1"/>
    </source>
</evidence>
<dbReference type="Proteomes" id="UP001305498">
    <property type="component" value="Chromosome"/>
</dbReference>
<dbReference type="GO" id="GO:0016887">
    <property type="term" value="F:ATP hydrolysis activity"/>
    <property type="evidence" value="ECO:0007669"/>
    <property type="project" value="TreeGrafter"/>
</dbReference>
<reference evidence="5 6" key="1">
    <citation type="submission" date="2023-02" db="EMBL/GenBank/DDBJ databases">
        <title>Microbacterium betulae sp. nov., isolated from birch wood.</title>
        <authorList>
            <person name="Pasciak M."/>
            <person name="Pawlik K.J."/>
            <person name="Martynowski D."/>
            <person name="Laczmanski L."/>
            <person name="Ciekot J."/>
            <person name="Szponar B."/>
            <person name="Wojcik-Fatla A."/>
            <person name="Mackiewicz B."/>
            <person name="Farian E."/>
            <person name="Cholewa G."/>
            <person name="Cholewa A."/>
            <person name="Dutkiewicz J."/>
        </authorList>
    </citation>
    <scope>NUCLEOTIDE SEQUENCE [LARGE SCALE GENOMIC DNA]</scope>
    <source>
        <strain evidence="5 6">AB</strain>
    </source>
</reference>
<sequence length="433" mass="44772">MNVVVALGEPRGPQLAEELEDEGLRVVATFAPREIGGFPGDAASPVWEALRQADALVVPASRGVLTAGVVGACDRHGVRIVALGDRGGELRTARSFGLADPLPAAAGGWRIAAAVRSDALAGPGRDERRRGAVVAVWGPHGAPGRTTVSVELAVELARMCDHVALVDADTHAPAVAVALGVADEGPGFAAACRQAELGGLDAAELTRLSVPVGGADGVVDVLPGLNRAGRWPELSERRVASALDACRAWADVTVVDVAASIEADEEIVSDLDGPRRNAAALAALREADAVVAVAGADPVAIARFLRGYAELRGVTGATPVTVVVNRLRPGPLGVDARGQIRRTLERFAGIADIGFVPFDVRAADAALLQARPVGEVAARSALSQAIRRIAARIVDVHGLRTGEAVTPSPGGRRTRTRTGSRGREERERSWTSA</sequence>
<dbReference type="InterPro" id="IPR050625">
    <property type="entry name" value="ParA/MinD_ATPase"/>
</dbReference>
<dbReference type="InterPro" id="IPR027417">
    <property type="entry name" value="P-loop_NTPase"/>
</dbReference>
<protein>
    <recommendedName>
        <fullName evidence="4">CobQ/CobB/MinD/ParA nucleotide binding domain-containing protein</fullName>
    </recommendedName>
</protein>
<evidence type="ECO:0000256" key="3">
    <source>
        <dbReference type="SAM" id="MobiDB-lite"/>
    </source>
</evidence>
<evidence type="ECO:0000313" key="6">
    <source>
        <dbReference type="Proteomes" id="UP001305498"/>
    </source>
</evidence>
<dbReference type="PANTHER" id="PTHR43384:SF6">
    <property type="entry name" value="SEPTUM SITE-DETERMINING PROTEIN MIND HOMOLOG, CHLOROPLASTIC"/>
    <property type="match status" value="1"/>
</dbReference>
<accession>A0AA97FJJ3</accession>
<dbReference type="RefSeq" id="WP_317140692.1">
    <property type="nucleotide sequence ID" value="NZ_CP118157.1"/>
</dbReference>
<gene>
    <name evidence="5" type="ORF">N8K70_05995</name>
</gene>
<dbReference type="GO" id="GO:0005524">
    <property type="term" value="F:ATP binding"/>
    <property type="evidence" value="ECO:0007669"/>
    <property type="project" value="UniProtKB-KW"/>
</dbReference>
<dbReference type="EMBL" id="CP118157">
    <property type="protein sequence ID" value="WOF24220.1"/>
    <property type="molecule type" value="Genomic_DNA"/>
</dbReference>
<evidence type="ECO:0000256" key="2">
    <source>
        <dbReference type="ARBA" id="ARBA00022840"/>
    </source>
</evidence>
<dbReference type="Gene3D" id="3.40.50.300">
    <property type="entry name" value="P-loop containing nucleotide triphosphate hydrolases"/>
    <property type="match status" value="1"/>
</dbReference>
<feature type="compositionally biased region" description="Basic and acidic residues" evidence="3">
    <location>
        <begin position="421"/>
        <end position="433"/>
    </location>
</feature>
<dbReference type="GO" id="GO:0005829">
    <property type="term" value="C:cytosol"/>
    <property type="evidence" value="ECO:0007669"/>
    <property type="project" value="TreeGrafter"/>
</dbReference>
<dbReference type="InterPro" id="IPR002586">
    <property type="entry name" value="CobQ/CobB/MinD/ParA_Nub-bd_dom"/>
</dbReference>
<feature type="region of interest" description="Disordered" evidence="3">
    <location>
        <begin position="401"/>
        <end position="433"/>
    </location>
</feature>
<keyword evidence="6" id="KW-1185">Reference proteome</keyword>
<organism evidence="5 6">
    <name type="scientific">Microbacterium betulae</name>
    <dbReference type="NCBI Taxonomy" id="2981139"/>
    <lineage>
        <taxon>Bacteria</taxon>
        <taxon>Bacillati</taxon>
        <taxon>Actinomycetota</taxon>
        <taxon>Actinomycetes</taxon>
        <taxon>Micrococcales</taxon>
        <taxon>Microbacteriaceae</taxon>
        <taxon>Microbacterium</taxon>
    </lineage>
</organism>
<keyword evidence="1" id="KW-0547">Nucleotide-binding</keyword>
<dbReference type="GO" id="GO:0051782">
    <property type="term" value="P:negative regulation of cell division"/>
    <property type="evidence" value="ECO:0007669"/>
    <property type="project" value="TreeGrafter"/>
</dbReference>